<sequence length="664" mass="75171">MGESFCILGNPNVGKTSLFNALTGSYEYVGNWSGVTVEKKVGKLKENIGQLIDLPGIYDLSPVSKDETVVTDFLMESSFTGMINIIDTSQIKRNLNLTIQLLELNAPLIIGLNMIDVAVQHGLKVRYDTLMKKLKVPVFPIVARKAKGTNELLHELKFLKPDKRKQFKINYGHDIEDAIEKISSIILKETEYPKERIRFIAIQYLLDNNQIYQEIGSEMINCLEPIKKELEKNLNMRVRERMELIRDKFIDDILKNVVEYPKEEKQFFTAKLDKILMNKYLGIPIFLGIIWLIFQITFTWVGTPLSDKMDDFIGGQFTDWVKMMMQYLHLLPFLQDLITDGIIAGVGSVLVFVPQIVVLFFFISLLEDSGYMARIAVLMDKTMESIGLSGKSFIPMIIGFGCNVPSIMAARSIENEKERLITILIAPFMSCSARLPIYALFVGVFFKTYQSLIVLSLYLLGILVALIVSTIMNRFILKNDSSVFIVELPTYRVPSIRTLWRSTWEKAKGFVKKAGTFIFAGSVIIWALTYTGPNGFDVKINQSFMHIIGEAIAPMLSPLGFGTWQAGATLIPGFLAKEVIISSMAILYSSNENGLVNVIQHQFTSLSAYAFMIFILLYVPCISTVATIRKETCSWKWTLIALFYPIVTAYLLTLAFYQISNLFI</sequence>
<evidence type="ECO:0000256" key="9">
    <source>
        <dbReference type="ARBA" id="ARBA00023004"/>
    </source>
</evidence>
<keyword evidence="11 14" id="KW-0342">GTP-binding</keyword>
<proteinExistence type="inferred from homology"/>
<feature type="transmembrane region" description="Helical" evidence="16">
    <location>
        <begin position="452"/>
        <end position="472"/>
    </location>
</feature>
<evidence type="ECO:0000256" key="7">
    <source>
        <dbReference type="ARBA" id="ARBA00022741"/>
    </source>
</evidence>
<keyword evidence="4" id="KW-1003">Cell membrane</keyword>
<dbReference type="Proteomes" id="UP000293637">
    <property type="component" value="Unassembled WGS sequence"/>
</dbReference>
<dbReference type="GO" id="GO:0005886">
    <property type="term" value="C:plasma membrane"/>
    <property type="evidence" value="ECO:0007669"/>
    <property type="project" value="UniProtKB-SubCell"/>
</dbReference>
<accession>A0A4Q9W5U9</accession>
<evidence type="ECO:0000256" key="16">
    <source>
        <dbReference type="RuleBase" id="RU362098"/>
    </source>
</evidence>
<feature type="binding site" evidence="14">
    <location>
        <begin position="9"/>
        <end position="16"/>
    </location>
    <ligand>
        <name>GTP</name>
        <dbReference type="ChEBI" id="CHEBI:37565"/>
        <label>1</label>
    </ligand>
</feature>
<keyword evidence="3 16" id="KW-0813">Transport</keyword>
<evidence type="ECO:0000256" key="3">
    <source>
        <dbReference type="ARBA" id="ARBA00022448"/>
    </source>
</evidence>
<protein>
    <recommendedName>
        <fullName evidence="13 16">Ferrous iron transport protein B</fullName>
    </recommendedName>
</protein>
<comment type="similarity">
    <text evidence="16">Belongs to the TRAFAC class TrmE-Era-EngA-EngB-Septin-like GTPase superfamily. FeoB GTPase (TC 9.A.8) family.</text>
</comment>
<dbReference type="GO" id="GO:0046872">
    <property type="term" value="F:metal ion binding"/>
    <property type="evidence" value="ECO:0007669"/>
    <property type="project" value="UniProtKB-KW"/>
</dbReference>
<keyword evidence="5 16" id="KW-0410">Iron transport</keyword>
<feature type="binding site" evidence="14">
    <location>
        <begin position="34"/>
        <end position="38"/>
    </location>
    <ligand>
        <name>GTP</name>
        <dbReference type="ChEBI" id="CHEBI:37565"/>
        <label>1</label>
    </ligand>
</feature>
<evidence type="ECO:0000256" key="1">
    <source>
        <dbReference type="ARBA" id="ARBA00003926"/>
    </source>
</evidence>
<evidence type="ECO:0000256" key="2">
    <source>
        <dbReference type="ARBA" id="ARBA00004651"/>
    </source>
</evidence>
<feature type="binding site" evidence="14">
    <location>
        <begin position="113"/>
        <end position="116"/>
    </location>
    <ligand>
        <name>GTP</name>
        <dbReference type="ChEBI" id="CHEBI:37565"/>
        <label>1</label>
    </ligand>
</feature>
<dbReference type="InterPro" id="IPR041069">
    <property type="entry name" value="FeoB_Cyto"/>
</dbReference>
<evidence type="ECO:0000313" key="18">
    <source>
        <dbReference type="EMBL" id="TBW70384.1"/>
    </source>
</evidence>
<keyword evidence="8 16" id="KW-1133">Transmembrane helix</keyword>
<evidence type="ECO:0000256" key="15">
    <source>
        <dbReference type="PIRSR" id="PIRSR603373-2"/>
    </source>
</evidence>
<dbReference type="GO" id="GO:0015093">
    <property type="term" value="F:ferrous iron transmembrane transporter activity"/>
    <property type="evidence" value="ECO:0007669"/>
    <property type="project" value="UniProtKB-UniRule"/>
</dbReference>
<feature type="transmembrane region" description="Helical" evidence="16">
    <location>
        <begin position="640"/>
        <end position="659"/>
    </location>
</feature>
<dbReference type="EMBL" id="SCHB01000010">
    <property type="protein sequence ID" value="TBW70384.1"/>
    <property type="molecule type" value="Genomic_DNA"/>
</dbReference>
<keyword evidence="15" id="KW-0460">Magnesium</keyword>
<keyword evidence="15" id="KW-0479">Metal-binding</keyword>
<evidence type="ECO:0000256" key="5">
    <source>
        <dbReference type="ARBA" id="ARBA00022496"/>
    </source>
</evidence>
<dbReference type="RefSeq" id="WP_002492360.1">
    <property type="nucleotide sequence ID" value="NZ_AP021848.1"/>
</dbReference>
<dbReference type="GeneID" id="58091573"/>
<feature type="binding site" evidence="14">
    <location>
        <begin position="53"/>
        <end position="56"/>
    </location>
    <ligand>
        <name>GTP</name>
        <dbReference type="ChEBI" id="CHEBI:37565"/>
        <label>1</label>
    </ligand>
</feature>
<dbReference type="Pfam" id="PF17910">
    <property type="entry name" value="FeoB_Cyto"/>
    <property type="match status" value="1"/>
</dbReference>
<dbReference type="Pfam" id="PF07664">
    <property type="entry name" value="FeoB_C"/>
    <property type="match status" value="1"/>
</dbReference>
<dbReference type="InterPro" id="IPR006073">
    <property type="entry name" value="GTP-bd"/>
</dbReference>
<feature type="domain" description="FeoB-type G" evidence="17">
    <location>
        <begin position="2"/>
        <end position="162"/>
    </location>
</feature>
<dbReference type="CDD" id="cd01879">
    <property type="entry name" value="FeoB"/>
    <property type="match status" value="1"/>
</dbReference>
<name>A0A4Q9W5U9_STALU</name>
<dbReference type="InterPro" id="IPR011640">
    <property type="entry name" value="Fe2_transport_prot_B_C"/>
</dbReference>
<dbReference type="InterPro" id="IPR003373">
    <property type="entry name" value="Fe2_transport_prot-B"/>
</dbReference>
<keyword evidence="12 16" id="KW-0472">Membrane</keyword>
<dbReference type="Gene3D" id="1.10.287.1770">
    <property type="match status" value="1"/>
</dbReference>
<dbReference type="Gene3D" id="3.40.50.300">
    <property type="entry name" value="P-loop containing nucleotide triphosphate hydrolases"/>
    <property type="match status" value="1"/>
</dbReference>
<dbReference type="InterPro" id="IPR030389">
    <property type="entry name" value="G_FEOB_dom"/>
</dbReference>
<feature type="binding site" evidence="15">
    <location>
        <position position="21"/>
    </location>
    <ligand>
        <name>Mg(2+)</name>
        <dbReference type="ChEBI" id="CHEBI:18420"/>
        <label>2</label>
    </ligand>
</feature>
<dbReference type="Pfam" id="PF07670">
    <property type="entry name" value="Gate"/>
    <property type="match status" value="2"/>
</dbReference>
<dbReference type="InterPro" id="IPR050860">
    <property type="entry name" value="FeoB_GTPase"/>
</dbReference>
<comment type="function">
    <text evidence="1 16">Probable transporter of a GTP-driven Fe(2+) uptake system.</text>
</comment>
<keyword evidence="7 14" id="KW-0547">Nucleotide-binding</keyword>
<feature type="transmembrane region" description="Helical" evidence="16">
    <location>
        <begin position="608"/>
        <end position="628"/>
    </location>
</feature>
<gene>
    <name evidence="18" type="primary">feoB</name>
    <name evidence="18" type="ORF">EQ812_11630</name>
</gene>
<dbReference type="InterPro" id="IPR027417">
    <property type="entry name" value="P-loop_NTPase"/>
</dbReference>
<feature type="transmembrane region" description="Helical" evidence="16">
    <location>
        <begin position="420"/>
        <end position="446"/>
    </location>
</feature>
<feature type="transmembrane region" description="Helical" evidence="16">
    <location>
        <begin position="510"/>
        <end position="531"/>
    </location>
</feature>
<dbReference type="Pfam" id="PF02421">
    <property type="entry name" value="FeoB_N"/>
    <property type="match status" value="1"/>
</dbReference>
<keyword evidence="10" id="KW-0406">Ion transport</keyword>
<dbReference type="GO" id="GO:0005525">
    <property type="term" value="F:GTP binding"/>
    <property type="evidence" value="ECO:0007669"/>
    <property type="project" value="UniProtKB-KW"/>
</dbReference>
<evidence type="ECO:0000259" key="17">
    <source>
        <dbReference type="PROSITE" id="PS51711"/>
    </source>
</evidence>
<feature type="binding site" evidence="15">
    <location>
        <position position="24"/>
    </location>
    <ligand>
        <name>Mg(2+)</name>
        <dbReference type="ChEBI" id="CHEBI:18420"/>
        <label>2</label>
    </ligand>
</feature>
<evidence type="ECO:0000256" key="8">
    <source>
        <dbReference type="ARBA" id="ARBA00022989"/>
    </source>
</evidence>
<keyword evidence="9 16" id="KW-0408">Iron</keyword>
<comment type="caution">
    <text evidence="18">The sequence shown here is derived from an EMBL/GenBank/DDBJ whole genome shotgun (WGS) entry which is preliminary data.</text>
</comment>
<evidence type="ECO:0000256" key="10">
    <source>
        <dbReference type="ARBA" id="ARBA00023065"/>
    </source>
</evidence>
<evidence type="ECO:0000256" key="14">
    <source>
        <dbReference type="PIRSR" id="PIRSR603373-1"/>
    </source>
</evidence>
<organism evidence="18 19">
    <name type="scientific">Staphylococcus lugdunensis</name>
    <dbReference type="NCBI Taxonomy" id="28035"/>
    <lineage>
        <taxon>Bacteria</taxon>
        <taxon>Bacillati</taxon>
        <taxon>Bacillota</taxon>
        <taxon>Bacilli</taxon>
        <taxon>Bacillales</taxon>
        <taxon>Staphylococcaceae</taxon>
        <taxon>Staphylococcus</taxon>
    </lineage>
</organism>
<evidence type="ECO:0000256" key="12">
    <source>
        <dbReference type="ARBA" id="ARBA00023136"/>
    </source>
</evidence>
<dbReference type="InterPro" id="IPR011642">
    <property type="entry name" value="Gate_dom"/>
</dbReference>
<feature type="binding site" evidence="15">
    <location>
        <position position="23"/>
    </location>
    <ligand>
        <name>Mg(2+)</name>
        <dbReference type="ChEBI" id="CHEBI:18420"/>
        <label>2</label>
    </ligand>
</feature>
<dbReference type="AlphaFoldDB" id="A0A4Q9W5U9"/>
<keyword evidence="6 16" id="KW-0812">Transmembrane</keyword>
<feature type="binding site" evidence="15">
    <location>
        <position position="20"/>
    </location>
    <ligand>
        <name>Mg(2+)</name>
        <dbReference type="ChEBI" id="CHEBI:18420"/>
        <label>2</label>
    </ligand>
</feature>
<dbReference type="PRINTS" id="PR00326">
    <property type="entry name" value="GTP1OBG"/>
</dbReference>
<dbReference type="PROSITE" id="PS51711">
    <property type="entry name" value="G_FEOB"/>
    <property type="match status" value="1"/>
</dbReference>
<evidence type="ECO:0000256" key="4">
    <source>
        <dbReference type="ARBA" id="ARBA00022475"/>
    </source>
</evidence>
<feature type="transmembrane region" description="Helical" evidence="16">
    <location>
        <begin position="342"/>
        <end position="366"/>
    </location>
</feature>
<evidence type="ECO:0000256" key="11">
    <source>
        <dbReference type="ARBA" id="ARBA00023134"/>
    </source>
</evidence>
<evidence type="ECO:0000313" key="19">
    <source>
        <dbReference type="Proteomes" id="UP000293637"/>
    </source>
</evidence>
<reference evidence="18 19" key="1">
    <citation type="journal article" date="2019" name="Sci. Transl. Med.">
        <title>Quorum sensing between bacterial species on the skin protects against epidermal injury in atopic dermatitis.</title>
        <authorList>
            <person name="Williams M.R."/>
        </authorList>
    </citation>
    <scope>NUCLEOTIDE SEQUENCE [LARGE SCALE GENOMIC DNA]</scope>
    <source>
        <strain evidence="18 19">E7</strain>
    </source>
</reference>
<dbReference type="PANTHER" id="PTHR43185">
    <property type="entry name" value="FERROUS IRON TRANSPORT PROTEIN B"/>
    <property type="match status" value="1"/>
</dbReference>
<dbReference type="NCBIfam" id="TIGR00437">
    <property type="entry name" value="feoB"/>
    <property type="match status" value="1"/>
</dbReference>
<comment type="subcellular location">
    <subcellularLocation>
        <location evidence="2 16">Cell membrane</location>
        <topology evidence="2 16">Multi-pass membrane protein</topology>
    </subcellularLocation>
</comment>
<dbReference type="SUPFAM" id="SSF52540">
    <property type="entry name" value="P-loop containing nucleoside triphosphate hydrolases"/>
    <property type="match status" value="1"/>
</dbReference>
<evidence type="ECO:0000256" key="6">
    <source>
        <dbReference type="ARBA" id="ARBA00022692"/>
    </source>
</evidence>
<dbReference type="FunFam" id="3.40.50.300:FF:001475">
    <property type="entry name" value="Ferrous iron transport protein B"/>
    <property type="match status" value="1"/>
</dbReference>
<dbReference type="PANTHER" id="PTHR43185:SF1">
    <property type="entry name" value="FE(2+) TRANSPORTER FEOB"/>
    <property type="match status" value="1"/>
</dbReference>
<evidence type="ECO:0000256" key="13">
    <source>
        <dbReference type="NCBIfam" id="TIGR00437"/>
    </source>
</evidence>
<comment type="caution">
    <text evidence="16">Lacks conserved residue(s) required for the propagation of feature annotation.</text>
</comment>
<feature type="transmembrane region" description="Helical" evidence="16">
    <location>
        <begin position="280"/>
        <end position="301"/>
    </location>
</feature>